<dbReference type="Proteomes" id="UP000029590">
    <property type="component" value="Unassembled WGS sequence"/>
</dbReference>
<evidence type="ECO:0000256" key="10">
    <source>
        <dbReference type="ARBA" id="ARBA00023235"/>
    </source>
</evidence>
<keyword evidence="6" id="KW-0863">Zinc-finger</keyword>
<evidence type="ECO:0000256" key="5">
    <source>
        <dbReference type="ARBA" id="ARBA00022737"/>
    </source>
</evidence>
<gene>
    <name evidence="18" type="ORF">DM48_7867</name>
</gene>
<comment type="similarity">
    <text evidence="2">Belongs to the type IA topoisomerase family.</text>
</comment>
<dbReference type="GO" id="GO:0043597">
    <property type="term" value="C:cytoplasmic replication fork"/>
    <property type="evidence" value="ECO:0007669"/>
    <property type="project" value="TreeGrafter"/>
</dbReference>
<dbReference type="RefSeq" id="WP_059443218.1">
    <property type="nucleotide sequence ID" value="NZ_KN150851.1"/>
</dbReference>
<dbReference type="Pfam" id="PF01396">
    <property type="entry name" value="Zn_ribbon_Top1"/>
    <property type="match status" value="3"/>
</dbReference>
<dbReference type="PROSITE" id="PS50880">
    <property type="entry name" value="TOPRIM"/>
    <property type="match status" value="1"/>
</dbReference>
<dbReference type="AlphaFoldDB" id="A0AAW3FCN9"/>
<dbReference type="InterPro" id="IPR013497">
    <property type="entry name" value="Topo_IA_cen"/>
</dbReference>
<dbReference type="InterPro" id="IPR003601">
    <property type="entry name" value="Topo_IA_2"/>
</dbReference>
<dbReference type="SMART" id="SM00437">
    <property type="entry name" value="TOP1Ac"/>
    <property type="match status" value="1"/>
</dbReference>
<feature type="compositionally biased region" description="Low complexity" evidence="15">
    <location>
        <begin position="646"/>
        <end position="663"/>
    </location>
</feature>
<evidence type="ECO:0000256" key="6">
    <source>
        <dbReference type="ARBA" id="ARBA00022771"/>
    </source>
</evidence>
<evidence type="ECO:0000256" key="4">
    <source>
        <dbReference type="ARBA" id="ARBA00022723"/>
    </source>
</evidence>
<evidence type="ECO:0000256" key="12">
    <source>
        <dbReference type="ARBA" id="ARBA00031985"/>
    </source>
</evidence>
<evidence type="ECO:0000313" key="18">
    <source>
        <dbReference type="EMBL" id="KGC20256.1"/>
    </source>
</evidence>
<keyword evidence="7" id="KW-0862">Zinc</keyword>
<evidence type="ECO:0000256" key="8">
    <source>
        <dbReference type="ARBA" id="ARBA00023029"/>
    </source>
</evidence>
<dbReference type="SMART" id="SM00436">
    <property type="entry name" value="TOP1Bc"/>
    <property type="match status" value="1"/>
</dbReference>
<accession>A0AAW3FCN9</accession>
<evidence type="ECO:0000259" key="16">
    <source>
        <dbReference type="PROSITE" id="PS50880"/>
    </source>
</evidence>
<dbReference type="PANTHER" id="PTHR11390">
    <property type="entry name" value="PROKARYOTIC DNA TOPOISOMERASE"/>
    <property type="match status" value="1"/>
</dbReference>
<dbReference type="InterPro" id="IPR003602">
    <property type="entry name" value="Topo_IA_DNA-bd_dom"/>
</dbReference>
<feature type="region of interest" description="Disordered" evidence="15">
    <location>
        <begin position="698"/>
        <end position="735"/>
    </location>
</feature>
<evidence type="ECO:0000256" key="13">
    <source>
        <dbReference type="ARBA" id="ARBA00032235"/>
    </source>
</evidence>
<dbReference type="PRINTS" id="PR00417">
    <property type="entry name" value="PRTPISMRASEI"/>
</dbReference>
<comment type="caution">
    <text evidence="18">The sequence shown here is derived from an EMBL/GenBank/DDBJ whole genome shotgun (WGS) entry which is preliminary data.</text>
</comment>
<evidence type="ECO:0000256" key="3">
    <source>
        <dbReference type="ARBA" id="ARBA00012891"/>
    </source>
</evidence>
<dbReference type="SUPFAM" id="SSF56712">
    <property type="entry name" value="Prokaryotic type I DNA topoisomerase"/>
    <property type="match status" value="1"/>
</dbReference>
<evidence type="ECO:0000256" key="11">
    <source>
        <dbReference type="ARBA" id="ARBA00030003"/>
    </source>
</evidence>
<sequence length="779" mass="83752">MKTLILAEKPSVASDIAKALGGFQRSAAGDWERADTIISNAIGHLAGIAAPEAIARQTPVIPEAFEVVALKKTEKHLKHVAKLMQRADVSLLINACDAGREGELIFRLIVDYAKSAKPIKRMWLQSMTPNAIREAHRAPRSEREMASLAAAARARAEADWLVGINGSRFCKRVTGETTPVGRVQTPTLMIVVEREEAIRAFVERVYHEVHLQVGIAAGEFKAIWHAPERAPAADGTPRERLWDRPVAEAIVRRCEGQPIRALTEETKPSRRAPPPLFDLTTLQREANRLFGFSAKKTLDLAQVLYERHKVLTYPRTDAKALPEDYVPTITRTIESLRDHGYGQQATPVLDRGWIRPVKRIFDNSKISDHFAIVPTGKPADGLSQDESRIYELVARRLLAAFYPDAEFSSTVRTALIGEDTFIASGRVLTTPGWLSVYQDNQGDAKDAPAALPPLRAGEPAKNLGVRVVDGKTRAPDRYTEATLLSAMEHAGRQVDEDAWRDAMAERGLGTPATRAATIEGLIADGYLTRSKKQLLPTERAFALKALLGRMEAQALLSPALTGEWEARLKSIELGNDTAPAFRTTIETFVRGLAARAAALPSTAGPVTPCPTCGKDMRRLKGPKGHFWGCSGYPDCTSTLPDVDGKPGPARGAAPPAPSSPAGATHKCPLCGSPMRLRNGTRGAFWGCSGYPKCTHTQPDAGGSPAAPRAADAASTSAAGQAGAATTPRAPGTTASAMPRIGESCPSCGTGSLVSKSLKGKPFIGCSGFPGCKYFRWANA</sequence>
<feature type="domain" description="Topo IA-type catalytic" evidence="17">
    <location>
        <begin position="145"/>
        <end position="593"/>
    </location>
</feature>
<feature type="domain" description="Toprim" evidence="16">
    <location>
        <begin position="2"/>
        <end position="128"/>
    </location>
</feature>
<keyword evidence="10" id="KW-0413">Isomerase</keyword>
<dbReference type="InterPro" id="IPR013824">
    <property type="entry name" value="Topo_IA_cen_sub1"/>
</dbReference>
<name>A0AAW3FCN9_BURGA</name>
<dbReference type="Gene3D" id="1.10.460.10">
    <property type="entry name" value="Topoisomerase I, domain 2"/>
    <property type="match status" value="1"/>
</dbReference>
<evidence type="ECO:0000256" key="14">
    <source>
        <dbReference type="ARBA" id="ARBA00032877"/>
    </source>
</evidence>
<dbReference type="GO" id="GO:0006281">
    <property type="term" value="P:DNA repair"/>
    <property type="evidence" value="ECO:0007669"/>
    <property type="project" value="TreeGrafter"/>
</dbReference>
<dbReference type="InterPro" id="IPR013825">
    <property type="entry name" value="Topo_IA_cen_sub2"/>
</dbReference>
<dbReference type="GO" id="GO:0008270">
    <property type="term" value="F:zinc ion binding"/>
    <property type="evidence" value="ECO:0007669"/>
    <property type="project" value="UniProtKB-KW"/>
</dbReference>
<dbReference type="GO" id="GO:0006310">
    <property type="term" value="P:DNA recombination"/>
    <property type="evidence" value="ECO:0007669"/>
    <property type="project" value="TreeGrafter"/>
</dbReference>
<dbReference type="Gene3D" id="3.40.50.140">
    <property type="match status" value="1"/>
</dbReference>
<evidence type="ECO:0000256" key="2">
    <source>
        <dbReference type="ARBA" id="ARBA00009446"/>
    </source>
</evidence>
<dbReference type="InterPro" id="IPR013498">
    <property type="entry name" value="Topo_IA_Znf"/>
</dbReference>
<keyword evidence="5" id="KW-0677">Repeat</keyword>
<dbReference type="Gene3D" id="3.30.65.10">
    <property type="entry name" value="Bacterial Topoisomerase I, domain 1"/>
    <property type="match status" value="3"/>
</dbReference>
<dbReference type="InterPro" id="IPR023406">
    <property type="entry name" value="Topo_IA_AS"/>
</dbReference>
<dbReference type="Gene3D" id="1.10.290.10">
    <property type="entry name" value="Topoisomerase I, domain 4"/>
    <property type="match status" value="1"/>
</dbReference>
<dbReference type="EC" id="5.6.2.1" evidence="3"/>
<dbReference type="SMART" id="SM00493">
    <property type="entry name" value="TOPRIM"/>
    <property type="match status" value="1"/>
</dbReference>
<evidence type="ECO:0000256" key="7">
    <source>
        <dbReference type="ARBA" id="ARBA00022833"/>
    </source>
</evidence>
<feature type="region of interest" description="Disordered" evidence="15">
    <location>
        <begin position="640"/>
        <end position="664"/>
    </location>
</feature>
<dbReference type="PANTHER" id="PTHR11390:SF21">
    <property type="entry name" value="DNA TOPOISOMERASE 3-ALPHA"/>
    <property type="match status" value="1"/>
</dbReference>
<organism evidence="18 19">
    <name type="scientific">Burkholderia gladioli</name>
    <name type="common">Pseudomonas marginata</name>
    <name type="synonym">Phytomonas marginata</name>
    <dbReference type="NCBI Taxonomy" id="28095"/>
    <lineage>
        <taxon>Bacteria</taxon>
        <taxon>Pseudomonadati</taxon>
        <taxon>Pseudomonadota</taxon>
        <taxon>Betaproteobacteria</taxon>
        <taxon>Burkholderiales</taxon>
        <taxon>Burkholderiaceae</taxon>
        <taxon>Burkholderia</taxon>
    </lineage>
</organism>
<dbReference type="Pfam" id="PF01751">
    <property type="entry name" value="Toprim"/>
    <property type="match status" value="1"/>
</dbReference>
<keyword evidence="4" id="KW-0479">Metal-binding</keyword>
<evidence type="ECO:0000313" key="19">
    <source>
        <dbReference type="Proteomes" id="UP000029590"/>
    </source>
</evidence>
<dbReference type="InterPro" id="IPR013826">
    <property type="entry name" value="Topo_IA_cen_sub3"/>
</dbReference>
<evidence type="ECO:0000259" key="17">
    <source>
        <dbReference type="PROSITE" id="PS52039"/>
    </source>
</evidence>
<keyword evidence="9" id="KW-0238">DNA-binding</keyword>
<dbReference type="GO" id="GO:0003677">
    <property type="term" value="F:DNA binding"/>
    <property type="evidence" value="ECO:0007669"/>
    <property type="project" value="UniProtKB-KW"/>
</dbReference>
<dbReference type="InterPro" id="IPR006171">
    <property type="entry name" value="TOPRIM_dom"/>
</dbReference>
<comment type="catalytic activity">
    <reaction evidence="1">
        <text>ATP-independent breakage of single-stranded DNA, followed by passage and rejoining.</text>
        <dbReference type="EC" id="5.6.2.1"/>
    </reaction>
</comment>
<dbReference type="EMBL" id="JPGG01000012">
    <property type="protein sequence ID" value="KGC20256.1"/>
    <property type="molecule type" value="Genomic_DNA"/>
</dbReference>
<dbReference type="GO" id="GO:0006265">
    <property type="term" value="P:DNA topological change"/>
    <property type="evidence" value="ECO:0007669"/>
    <property type="project" value="InterPro"/>
</dbReference>
<dbReference type="SUPFAM" id="SSF57783">
    <property type="entry name" value="Zinc beta-ribbon"/>
    <property type="match status" value="2"/>
</dbReference>
<dbReference type="InterPro" id="IPR034144">
    <property type="entry name" value="TOPRIM_TopoIII"/>
</dbReference>
<protein>
    <recommendedName>
        <fullName evidence="3">DNA topoisomerase</fullName>
        <ecNumber evidence="3">5.6.2.1</ecNumber>
    </recommendedName>
    <alternativeName>
        <fullName evidence="14">Omega-protein</fullName>
    </alternativeName>
    <alternativeName>
        <fullName evidence="13">Relaxing enzyme</fullName>
    </alternativeName>
    <alternativeName>
        <fullName evidence="11">Swivelase</fullName>
    </alternativeName>
    <alternativeName>
        <fullName evidence="12">Untwisting enzyme</fullName>
    </alternativeName>
</protein>
<dbReference type="PROSITE" id="PS52039">
    <property type="entry name" value="TOPO_IA_2"/>
    <property type="match status" value="1"/>
</dbReference>
<dbReference type="InterPro" id="IPR023405">
    <property type="entry name" value="Topo_IA_core_domain"/>
</dbReference>
<keyword evidence="8" id="KW-0799">Topoisomerase</keyword>
<dbReference type="InterPro" id="IPR000380">
    <property type="entry name" value="Topo_IA"/>
</dbReference>
<dbReference type="Gene3D" id="2.70.20.10">
    <property type="entry name" value="Topoisomerase I, domain 3"/>
    <property type="match status" value="1"/>
</dbReference>
<reference evidence="18 19" key="1">
    <citation type="submission" date="2014-04" db="EMBL/GenBank/DDBJ databases">
        <authorList>
            <person name="Bishop-Lilly K.A."/>
            <person name="Broomall S.M."/>
            <person name="Chain P.S."/>
            <person name="Chertkov O."/>
            <person name="Coyne S.R."/>
            <person name="Daligault H.E."/>
            <person name="Davenport K.W."/>
            <person name="Erkkila T."/>
            <person name="Frey K.G."/>
            <person name="Gibbons H.S."/>
            <person name="Gu W."/>
            <person name="Jaissle J."/>
            <person name="Johnson S.L."/>
            <person name="Koroleva G.I."/>
            <person name="Ladner J.T."/>
            <person name="Lo C.-C."/>
            <person name="Minogue T.D."/>
            <person name="Munk C."/>
            <person name="Palacios G.F."/>
            <person name="Redden C.L."/>
            <person name="Rosenzweig C.N."/>
            <person name="Scholz M.B."/>
            <person name="Teshima H."/>
            <person name="Xu Y."/>
        </authorList>
    </citation>
    <scope>NUCLEOTIDE SEQUENCE [LARGE SCALE GENOMIC DNA]</scope>
    <source>
        <strain evidence="19">gladioli</strain>
    </source>
</reference>
<dbReference type="CDD" id="cd00186">
    <property type="entry name" value="TOP1Ac"/>
    <property type="match status" value="1"/>
</dbReference>
<proteinExistence type="inferred from homology"/>
<dbReference type="PROSITE" id="PS00396">
    <property type="entry name" value="TOPO_IA_1"/>
    <property type="match status" value="1"/>
</dbReference>
<evidence type="ECO:0000256" key="1">
    <source>
        <dbReference type="ARBA" id="ARBA00000213"/>
    </source>
</evidence>
<dbReference type="Pfam" id="PF01131">
    <property type="entry name" value="Topoisom_bac"/>
    <property type="match status" value="1"/>
</dbReference>
<evidence type="ECO:0000256" key="9">
    <source>
        <dbReference type="ARBA" id="ARBA00023125"/>
    </source>
</evidence>
<evidence type="ECO:0000256" key="15">
    <source>
        <dbReference type="SAM" id="MobiDB-lite"/>
    </source>
</evidence>
<dbReference type="CDD" id="cd03362">
    <property type="entry name" value="TOPRIM_TopoIA_TopoIII"/>
    <property type="match status" value="1"/>
</dbReference>
<dbReference type="GO" id="GO:0003917">
    <property type="term" value="F:DNA topoisomerase type I (single strand cut, ATP-independent) activity"/>
    <property type="evidence" value="ECO:0007669"/>
    <property type="project" value="UniProtKB-EC"/>
</dbReference>